<evidence type="ECO:0000313" key="2">
    <source>
        <dbReference type="EMBL" id="KAG6376608.1"/>
    </source>
</evidence>
<organism evidence="2 4">
    <name type="scientific">Boletus reticuloceps</name>
    <dbReference type="NCBI Taxonomy" id="495285"/>
    <lineage>
        <taxon>Eukaryota</taxon>
        <taxon>Fungi</taxon>
        <taxon>Dikarya</taxon>
        <taxon>Basidiomycota</taxon>
        <taxon>Agaricomycotina</taxon>
        <taxon>Agaricomycetes</taxon>
        <taxon>Agaricomycetidae</taxon>
        <taxon>Boletales</taxon>
        <taxon>Boletineae</taxon>
        <taxon>Boletaceae</taxon>
        <taxon>Boletoideae</taxon>
        <taxon>Boletus</taxon>
    </lineage>
</organism>
<dbReference type="Proteomes" id="UP000683000">
    <property type="component" value="Unassembled WGS sequence"/>
</dbReference>
<dbReference type="OrthoDB" id="3246731at2759"/>
<accession>A0A8I3AAU8</accession>
<evidence type="ECO:0000256" key="1">
    <source>
        <dbReference type="SAM" id="MobiDB-lite"/>
    </source>
</evidence>
<gene>
    <name evidence="3" type="ORF">JVT61DRAFT_10212</name>
    <name evidence="2" type="ORF">JVT61DRAFT_1590</name>
</gene>
<dbReference type="EMBL" id="JAGFBS010000004">
    <property type="protein sequence ID" value="KAG6379690.1"/>
    <property type="molecule type" value="Genomic_DNA"/>
</dbReference>
<dbReference type="EMBL" id="JAGFBS010000011">
    <property type="protein sequence ID" value="KAG6376608.1"/>
    <property type="molecule type" value="Genomic_DNA"/>
</dbReference>
<keyword evidence="4" id="KW-1185">Reference proteome</keyword>
<reference evidence="2" key="1">
    <citation type="submission" date="2021-03" db="EMBL/GenBank/DDBJ databases">
        <title>Evolutionary innovations through gain and loss of genes in the ectomycorrhizal Boletales.</title>
        <authorList>
            <person name="Wu G."/>
            <person name="Miyauchi S."/>
            <person name="Morin E."/>
            <person name="Yang Z.-L."/>
            <person name="Xu J."/>
            <person name="Martin F.M."/>
        </authorList>
    </citation>
    <scope>NUCLEOTIDE SEQUENCE</scope>
    <source>
        <strain evidence="2">BR01</strain>
    </source>
</reference>
<evidence type="ECO:0000313" key="3">
    <source>
        <dbReference type="EMBL" id="KAG6379690.1"/>
    </source>
</evidence>
<proteinExistence type="predicted"/>
<name>A0A8I3AAU8_9AGAM</name>
<sequence>MPPEIWKASPTTTNGNEQAHRNINRDGISLTLLGGVMRGKDYDERVNRSIETHSMFGIHTRDRASTHVRRTSRAVERLG</sequence>
<feature type="region of interest" description="Disordered" evidence="1">
    <location>
        <begin position="1"/>
        <end position="21"/>
    </location>
</feature>
<dbReference type="AlphaFoldDB" id="A0A8I3AAU8"/>
<comment type="caution">
    <text evidence="2">The sequence shown here is derived from an EMBL/GenBank/DDBJ whole genome shotgun (WGS) entry which is preliminary data.</text>
</comment>
<evidence type="ECO:0000313" key="4">
    <source>
        <dbReference type="Proteomes" id="UP000683000"/>
    </source>
</evidence>
<protein>
    <submittedName>
        <fullName evidence="2">Uncharacterized protein</fullName>
    </submittedName>
</protein>